<sequence length="362" mass="42363">MKLGILCTLLSFSFWLNAQTKTDSLNVDSRKLIGNWVKDYIDMKDGSRLTNPEVDKVTATMLIFRKDNAGVIILGKEASPTLYVTVGDTLLVGRAALYHIDKLTPYELVFSQIIPNTPDYLIYRYHYLSTKESASEYFFRQFIKPNIIKQSNGDTLYNFNKYVFPHYKGGRDFFQGTIYDDFDDVYQFSYEDIEKNFKYPENQAGIFKIAFQVSKEGVLKNVEIKESSDSTYNNQLLKAVWQTRKSWLPADYDGKKVDVVFNYEFRYGEEEEQPENYYYDDLVYESVLKRANKQFELKNYGKAIKLYTKCVLMKDEAFEALYKRADCYFALKIVKNACSDWNYLSVRGQKKAENLFISHCIK</sequence>
<evidence type="ECO:0008006" key="4">
    <source>
        <dbReference type="Google" id="ProtNLM"/>
    </source>
</evidence>
<evidence type="ECO:0000313" key="2">
    <source>
        <dbReference type="EMBL" id="MEA5138758.1"/>
    </source>
</evidence>
<gene>
    <name evidence="2" type="ORF">VB248_06430</name>
</gene>
<feature type="signal peptide" evidence="1">
    <location>
        <begin position="1"/>
        <end position="18"/>
    </location>
</feature>
<name>A0ABU5Q7N2_9BACT</name>
<feature type="chain" id="PRO_5046356048" description="TonB C-terminal domain-containing protein" evidence="1">
    <location>
        <begin position="19"/>
        <end position="362"/>
    </location>
</feature>
<dbReference type="EMBL" id="JAYFUM010000007">
    <property type="protein sequence ID" value="MEA5138758.1"/>
    <property type="molecule type" value="Genomic_DNA"/>
</dbReference>
<keyword evidence="3" id="KW-1185">Reference proteome</keyword>
<accession>A0ABU5Q7N2</accession>
<reference evidence="2 3" key="1">
    <citation type="submission" date="2023-12" db="EMBL/GenBank/DDBJ databases">
        <title>Novel species of the genus Arcicella isolated from rivers.</title>
        <authorList>
            <person name="Lu H."/>
        </authorList>
    </citation>
    <scope>NUCLEOTIDE SEQUENCE [LARGE SCALE GENOMIC DNA]</scope>
    <source>
        <strain evidence="2 3">KCTC 23307</strain>
    </source>
</reference>
<organism evidence="2 3">
    <name type="scientific">Arcicella rigui</name>
    <dbReference type="NCBI Taxonomy" id="797020"/>
    <lineage>
        <taxon>Bacteria</taxon>
        <taxon>Pseudomonadati</taxon>
        <taxon>Bacteroidota</taxon>
        <taxon>Cytophagia</taxon>
        <taxon>Cytophagales</taxon>
        <taxon>Flectobacillaceae</taxon>
        <taxon>Arcicella</taxon>
    </lineage>
</organism>
<comment type="caution">
    <text evidence="2">The sequence shown here is derived from an EMBL/GenBank/DDBJ whole genome shotgun (WGS) entry which is preliminary data.</text>
</comment>
<keyword evidence="1" id="KW-0732">Signal</keyword>
<dbReference type="Gene3D" id="1.25.40.10">
    <property type="entry name" value="Tetratricopeptide repeat domain"/>
    <property type="match status" value="1"/>
</dbReference>
<dbReference type="Proteomes" id="UP001302949">
    <property type="component" value="Unassembled WGS sequence"/>
</dbReference>
<dbReference type="InterPro" id="IPR011990">
    <property type="entry name" value="TPR-like_helical_dom_sf"/>
</dbReference>
<evidence type="ECO:0000256" key="1">
    <source>
        <dbReference type="SAM" id="SignalP"/>
    </source>
</evidence>
<dbReference type="SUPFAM" id="SSF48452">
    <property type="entry name" value="TPR-like"/>
    <property type="match status" value="1"/>
</dbReference>
<evidence type="ECO:0000313" key="3">
    <source>
        <dbReference type="Proteomes" id="UP001302949"/>
    </source>
</evidence>
<dbReference type="RefSeq" id="WP_323295926.1">
    <property type="nucleotide sequence ID" value="NZ_JAYFUM010000007.1"/>
</dbReference>
<protein>
    <recommendedName>
        <fullName evidence="4">TonB C-terminal domain-containing protein</fullName>
    </recommendedName>
</protein>
<dbReference type="Gene3D" id="3.30.1150.10">
    <property type="match status" value="1"/>
</dbReference>
<dbReference type="SUPFAM" id="SSF74653">
    <property type="entry name" value="TolA/TonB C-terminal domain"/>
    <property type="match status" value="1"/>
</dbReference>
<proteinExistence type="predicted"/>